<protein>
    <submittedName>
        <fullName evidence="2">Uncharacterized protein</fullName>
    </submittedName>
</protein>
<name>A0ABU0WW74_9PSEU</name>
<organism evidence="2 3">
    <name type="scientific">Saccharothrix yanglingensis</name>
    <dbReference type="NCBI Taxonomy" id="659496"/>
    <lineage>
        <taxon>Bacteria</taxon>
        <taxon>Bacillati</taxon>
        <taxon>Actinomycetota</taxon>
        <taxon>Actinomycetes</taxon>
        <taxon>Pseudonocardiales</taxon>
        <taxon>Pseudonocardiaceae</taxon>
        <taxon>Saccharothrix</taxon>
    </lineage>
</organism>
<dbReference type="EMBL" id="NSDM01000003">
    <property type="protein sequence ID" value="MDQ2584107.1"/>
    <property type="molecule type" value="Genomic_DNA"/>
</dbReference>
<gene>
    <name evidence="2" type="ORF">CKY47_08960</name>
</gene>
<dbReference type="Proteomes" id="UP001225605">
    <property type="component" value="Unassembled WGS sequence"/>
</dbReference>
<dbReference type="RefSeq" id="WP_306745228.1">
    <property type="nucleotide sequence ID" value="NZ_NSDM01000003.1"/>
</dbReference>
<evidence type="ECO:0000313" key="2">
    <source>
        <dbReference type="EMBL" id="MDQ2584107.1"/>
    </source>
</evidence>
<feature type="region of interest" description="Disordered" evidence="1">
    <location>
        <begin position="1"/>
        <end position="40"/>
    </location>
</feature>
<feature type="compositionally biased region" description="Polar residues" evidence="1">
    <location>
        <begin position="13"/>
        <end position="24"/>
    </location>
</feature>
<proteinExistence type="predicted"/>
<accession>A0ABU0WW74</accession>
<keyword evidence="3" id="KW-1185">Reference proteome</keyword>
<reference evidence="2 3" key="1">
    <citation type="submission" date="2017-06" db="EMBL/GenBank/DDBJ databases">
        <title>Cultured bacterium strain Saccharothrix yanglingensis Hhs.015.</title>
        <authorList>
            <person name="Xia Y."/>
        </authorList>
    </citation>
    <scope>NUCLEOTIDE SEQUENCE [LARGE SCALE GENOMIC DNA]</scope>
    <source>
        <strain evidence="2 3">Hhs.015</strain>
    </source>
</reference>
<evidence type="ECO:0000256" key="1">
    <source>
        <dbReference type="SAM" id="MobiDB-lite"/>
    </source>
</evidence>
<comment type="caution">
    <text evidence="2">The sequence shown here is derived from an EMBL/GenBank/DDBJ whole genome shotgun (WGS) entry which is preliminary data.</text>
</comment>
<evidence type="ECO:0000313" key="3">
    <source>
        <dbReference type="Proteomes" id="UP001225605"/>
    </source>
</evidence>
<sequence>MWKPGWTRFTDPVQLTSPDITTGIDSHGSASAPADSGTQVDQVHTTGTGGGAHFIRATWRATLDPRLLVSGSRRIIGNANPPGRTCTEPGFVQFGSTVVAVVRAEQDGGGSPAIVVRWNPYTAPKSSSPSGGTLWVVESHTTDH</sequence>
<feature type="region of interest" description="Disordered" evidence="1">
    <location>
        <begin position="123"/>
        <end position="144"/>
    </location>
</feature>